<dbReference type="Pfam" id="PF26002">
    <property type="entry name" value="Beta-barrel_AprE"/>
    <property type="match status" value="1"/>
</dbReference>
<reference evidence="4 6" key="1">
    <citation type="journal article" date="2022" name="Curr. Microbiol.">
        <title>Xanthomonas indica sp. nov., a Novel Member of Non-Pathogenic Xanthomonas Community from Healthy Rice Seeds.</title>
        <authorList>
            <person name="Rana R."/>
            <person name="Madhavan V.N."/>
            <person name="Saroha T."/>
            <person name="Bansal K."/>
            <person name="Kaur A."/>
            <person name="Sonti R.V."/>
            <person name="Patel H.K."/>
            <person name="Patil P.B."/>
        </authorList>
    </citation>
    <scope>NUCLEOTIDE SEQUENCE [LARGE SCALE GENOMIC DNA]</scope>
    <source>
        <strain evidence="4 6">PPL560</strain>
    </source>
</reference>
<proteinExistence type="predicted"/>
<gene>
    <name evidence="4" type="ORF">L3V74_09495</name>
    <name evidence="5" type="ORF">Q7W82_11030</name>
</gene>
<dbReference type="PRINTS" id="PR01490">
    <property type="entry name" value="RTXTOXIND"/>
</dbReference>
<dbReference type="EMBL" id="JAKJPQ010000007">
    <property type="protein sequence ID" value="MCI2261777.1"/>
    <property type="molecule type" value="Genomic_DNA"/>
</dbReference>
<evidence type="ECO:0000259" key="3">
    <source>
        <dbReference type="Pfam" id="PF26002"/>
    </source>
</evidence>
<dbReference type="SUPFAM" id="SSF56954">
    <property type="entry name" value="Outer membrane efflux proteins (OEP)"/>
    <property type="match status" value="1"/>
</dbReference>
<protein>
    <submittedName>
        <fullName evidence="5">HlyD family efflux transporter periplasmic adaptor subunit</fullName>
    </submittedName>
</protein>
<organism evidence="5">
    <name type="scientific">Xanthomonas indica</name>
    <dbReference type="NCBI Taxonomy" id="2912242"/>
    <lineage>
        <taxon>Bacteria</taxon>
        <taxon>Pseudomonadati</taxon>
        <taxon>Pseudomonadota</taxon>
        <taxon>Gammaproteobacteria</taxon>
        <taxon>Lysobacterales</taxon>
        <taxon>Lysobacteraceae</taxon>
        <taxon>Xanthomonas</taxon>
    </lineage>
</organism>
<evidence type="ECO:0000313" key="5">
    <source>
        <dbReference type="EMBL" id="XCI78841.1"/>
    </source>
</evidence>
<dbReference type="KEGG" id="xin:Q7W82_11030"/>
<dbReference type="InterPro" id="IPR050739">
    <property type="entry name" value="MFP"/>
</dbReference>
<keyword evidence="6" id="KW-1185">Reference proteome</keyword>
<dbReference type="Gene3D" id="2.40.50.100">
    <property type="match status" value="1"/>
</dbReference>
<evidence type="ECO:0000256" key="2">
    <source>
        <dbReference type="SAM" id="Phobius"/>
    </source>
</evidence>
<feature type="transmembrane region" description="Helical" evidence="2">
    <location>
        <begin position="32"/>
        <end position="50"/>
    </location>
</feature>
<sequence>MEHSLFRDEAVDARSQAWLGTVRLATPLSTRAWTLVALGIAAAILMWLFCGHYTQRIHVTGLLVPRAGLISLTANTLGVIDHVGVAEGDRVASGQVLVSLSGEHTSKALGNTAASVSAQLQRQAGSLREDIGDTQQLQDKQAEDNRTQQSALKEQLVQIDAQIAIEKKQMQLVQELVDKWSGLVAGGYIPALQVEQEQSALLADESQLRSLQQQRASTQQQLSVLNDQLTQLPLAVSAKLNDLRRQLAQVEQTLAQNEAARASELRAPASGTVSTLLVKPGASVALGQPLLAIVPDGSTLQAQILVPSQAVGFVHPGIQVTLHYQAFPYQKFGLHHGVVRSVSRSALTPGEVTLLLGGGNPPSSDPLYLARVDLADQNVEAYGRKEPLRPGMALDADMLLDRRRIVEWIFEPLYGMGHRWSSGA</sequence>
<feature type="domain" description="AprE-like beta-barrel" evidence="3">
    <location>
        <begin position="302"/>
        <end position="398"/>
    </location>
</feature>
<evidence type="ECO:0000313" key="4">
    <source>
        <dbReference type="EMBL" id="MCI2261777.1"/>
    </source>
</evidence>
<dbReference type="EMBL" id="CP131914">
    <property type="protein sequence ID" value="XCI78841.1"/>
    <property type="molecule type" value="Genomic_DNA"/>
</dbReference>
<keyword evidence="2" id="KW-1133">Transmembrane helix</keyword>
<dbReference type="Proteomes" id="UP001430647">
    <property type="component" value="Unassembled WGS sequence"/>
</dbReference>
<feature type="coiled-coil region" evidence="1">
    <location>
        <begin position="194"/>
        <end position="260"/>
    </location>
</feature>
<dbReference type="InterPro" id="IPR058982">
    <property type="entry name" value="Beta-barrel_AprE"/>
</dbReference>
<dbReference type="PANTHER" id="PTHR30386:SF28">
    <property type="entry name" value="EXPORTED PROTEIN"/>
    <property type="match status" value="1"/>
</dbReference>
<dbReference type="SUPFAM" id="SSF51230">
    <property type="entry name" value="Single hybrid motif"/>
    <property type="match status" value="1"/>
</dbReference>
<keyword evidence="2" id="KW-0812">Transmembrane</keyword>
<evidence type="ECO:0000313" key="6">
    <source>
        <dbReference type="Proteomes" id="UP001430647"/>
    </source>
</evidence>
<keyword evidence="2" id="KW-0472">Membrane</keyword>
<keyword evidence="1" id="KW-0175">Coiled coil</keyword>
<dbReference type="InterPro" id="IPR011053">
    <property type="entry name" value="Single_hybrid_motif"/>
</dbReference>
<accession>A0AAU8I0L2</accession>
<name>A0AAU8I0L2_9XANT</name>
<reference evidence="4" key="2">
    <citation type="submission" date="2022-01" db="EMBL/GenBank/DDBJ databases">
        <authorList>
            <person name="Rana R."/>
            <person name="Patil P.B."/>
        </authorList>
    </citation>
    <scope>NUCLEOTIDE SEQUENCE</scope>
    <source>
        <strain evidence="4">PPL560</strain>
    </source>
</reference>
<reference evidence="5" key="3">
    <citation type="submission" date="2023-08" db="EMBL/GenBank/DDBJ databases">
        <title>Complete genome sequence of Xanthomonas indica.</title>
        <authorList>
            <person name="Patil P.B."/>
            <person name="Rana R."/>
        </authorList>
    </citation>
    <scope>NUCLEOTIDE SEQUENCE</scope>
    <source>
        <strain evidence="5">PPL560</strain>
    </source>
</reference>
<dbReference type="RefSeq" id="WP_353949484.1">
    <property type="nucleotide sequence ID" value="NZ_CP131914.1"/>
</dbReference>
<evidence type="ECO:0000256" key="1">
    <source>
        <dbReference type="SAM" id="Coils"/>
    </source>
</evidence>
<dbReference type="AlphaFoldDB" id="A0AAU8I0L2"/>
<dbReference type="PANTHER" id="PTHR30386">
    <property type="entry name" value="MEMBRANE FUSION SUBUNIT OF EMRAB-TOLC MULTIDRUG EFFLUX PUMP"/>
    <property type="match status" value="1"/>
</dbReference>